<reference evidence="4" key="3">
    <citation type="submission" date="2025-09" db="UniProtKB">
        <authorList>
            <consortium name="Ensembl"/>
        </authorList>
    </citation>
    <scope>IDENTIFICATION</scope>
    <source>
        <strain evidence="4">Thorbecke</strain>
    </source>
</reference>
<evidence type="ECO:0000256" key="1">
    <source>
        <dbReference type="ARBA" id="ARBA00004496"/>
    </source>
</evidence>
<dbReference type="PANTHER" id="PTHR45418">
    <property type="entry name" value="CANCER/TESTIS ANTIGEN 55"/>
    <property type="match status" value="1"/>
</dbReference>
<dbReference type="InterPro" id="IPR027417">
    <property type="entry name" value="P-loop_NTPase"/>
</dbReference>
<evidence type="ECO:0000256" key="2">
    <source>
        <dbReference type="ARBA" id="ARBA00022490"/>
    </source>
</evidence>
<name>A0A5F9CQG4_RABIT</name>
<dbReference type="Pfam" id="PF13087">
    <property type="entry name" value="AAA_12"/>
    <property type="match status" value="1"/>
</dbReference>
<evidence type="ECO:0000313" key="4">
    <source>
        <dbReference type="Ensembl" id="ENSOCUP00000035901.1"/>
    </source>
</evidence>
<dbReference type="Ensembl" id="ENSOCUT00000050583.1">
    <property type="protein sequence ID" value="ENSOCUP00000035901.1"/>
    <property type="gene ID" value="ENSOCUG00000013580.4"/>
</dbReference>
<dbReference type="Bgee" id="ENSOCUG00000013580">
    <property type="expression patterns" value="Expressed in testis and 9 other cell types or tissues"/>
</dbReference>
<keyword evidence="5" id="KW-1185">Reference proteome</keyword>
<reference evidence="4 5" key="1">
    <citation type="journal article" date="2011" name="Nature">
        <title>A high-resolution map of human evolutionary constraint using 29 mammals.</title>
        <authorList>
            <person name="Lindblad-Toh K."/>
            <person name="Garber M."/>
            <person name="Zuk O."/>
            <person name="Lin M.F."/>
            <person name="Parker B.J."/>
            <person name="Washietl S."/>
            <person name="Kheradpour P."/>
            <person name="Ernst J."/>
            <person name="Jordan G."/>
            <person name="Mauceli E."/>
            <person name="Ward L.D."/>
            <person name="Lowe C.B."/>
            <person name="Holloway A.K."/>
            <person name="Clamp M."/>
            <person name="Gnerre S."/>
            <person name="Alfoldi J."/>
            <person name="Beal K."/>
            <person name="Chang J."/>
            <person name="Clawson H."/>
            <person name="Cuff J."/>
            <person name="Di Palma F."/>
            <person name="Fitzgerald S."/>
            <person name="Flicek P."/>
            <person name="Guttman M."/>
            <person name="Hubisz M.J."/>
            <person name="Jaffe D.B."/>
            <person name="Jungreis I."/>
            <person name="Kent W.J."/>
            <person name="Kostka D."/>
            <person name="Lara M."/>
            <person name="Martins A.L."/>
            <person name="Massingham T."/>
            <person name="Moltke I."/>
            <person name="Raney B.J."/>
            <person name="Rasmussen M.D."/>
            <person name="Robinson J."/>
            <person name="Stark A."/>
            <person name="Vilella A.J."/>
            <person name="Wen J."/>
            <person name="Xie X."/>
            <person name="Zody M.C."/>
            <person name="Baldwin J."/>
            <person name="Bloom T."/>
            <person name="Chin C.W."/>
            <person name="Heiman D."/>
            <person name="Nicol R."/>
            <person name="Nusbaum C."/>
            <person name="Young S."/>
            <person name="Wilkinson J."/>
            <person name="Worley K.C."/>
            <person name="Kovar C.L."/>
            <person name="Muzny D.M."/>
            <person name="Gibbs R.A."/>
            <person name="Cree A."/>
            <person name="Dihn H.H."/>
            <person name="Fowler G."/>
            <person name="Jhangiani S."/>
            <person name="Joshi V."/>
            <person name="Lee S."/>
            <person name="Lewis L.R."/>
            <person name="Nazareth L.V."/>
            <person name="Okwuonu G."/>
            <person name="Santibanez J."/>
            <person name="Warren W.C."/>
            <person name="Mardis E.R."/>
            <person name="Weinstock G.M."/>
            <person name="Wilson R.K."/>
            <person name="Delehaunty K."/>
            <person name="Dooling D."/>
            <person name="Fronik C."/>
            <person name="Fulton L."/>
            <person name="Fulton B."/>
            <person name="Graves T."/>
            <person name="Minx P."/>
            <person name="Sodergren E."/>
            <person name="Birney E."/>
            <person name="Margulies E.H."/>
            <person name="Herrero J."/>
            <person name="Green E.D."/>
            <person name="Haussler D."/>
            <person name="Siepel A."/>
            <person name="Goldman N."/>
            <person name="Pollard K.S."/>
            <person name="Pedersen J.S."/>
            <person name="Lander E.S."/>
            <person name="Kellis M."/>
        </authorList>
    </citation>
    <scope>NUCLEOTIDE SEQUENCE [LARGE SCALE GENOMIC DNA]</scope>
    <source>
        <strain evidence="5">Thorbecke</strain>
    </source>
</reference>
<proteinExistence type="predicted"/>
<dbReference type="InterPro" id="IPR041679">
    <property type="entry name" value="DNA2/NAM7-like_C"/>
</dbReference>
<gene>
    <name evidence="4" type="primary">MOV10L1</name>
</gene>
<dbReference type="Proteomes" id="UP000001811">
    <property type="component" value="Unplaced"/>
</dbReference>
<reference evidence="4" key="2">
    <citation type="submission" date="2025-08" db="UniProtKB">
        <authorList>
            <consortium name="Ensembl"/>
        </authorList>
    </citation>
    <scope>IDENTIFICATION</scope>
    <source>
        <strain evidence="4">Thorbecke</strain>
    </source>
</reference>
<dbReference type="AlphaFoldDB" id="A0A5F9CQG4"/>
<sequence>VSDVSGQVTKLVKNYRSHSALLALPSRLFYHKELEVCADPAVVTSLLGWEKLPKKGFPLIFHGVRGNEAREGRSPSWFNPAEAVQVMRYCCLLARSISSPVSASDIGVITPYRKQVRAAGPRSLGFWAQGALWKVSKDRTTLE</sequence>
<protein>
    <submittedName>
        <fullName evidence="4">Mov10 like RNA helicase 1</fullName>
    </submittedName>
</protein>
<evidence type="ECO:0000259" key="3">
    <source>
        <dbReference type="Pfam" id="PF13087"/>
    </source>
</evidence>
<accession>A0A5F9CQG4</accession>
<evidence type="ECO:0000313" key="5">
    <source>
        <dbReference type="Proteomes" id="UP000001811"/>
    </source>
</evidence>
<dbReference type="PANTHER" id="PTHR45418:SF1">
    <property type="entry name" value="CANCER_TESTIS ANTIGEN 55"/>
    <property type="match status" value="1"/>
</dbReference>
<feature type="domain" description="DNA2/NAM7 helicase-like C-terminal" evidence="3">
    <location>
        <begin position="7"/>
        <end position="117"/>
    </location>
</feature>
<dbReference type="GO" id="GO:0005737">
    <property type="term" value="C:cytoplasm"/>
    <property type="evidence" value="ECO:0007669"/>
    <property type="project" value="UniProtKB-SubCell"/>
</dbReference>
<dbReference type="GeneTree" id="ENSGT00940000160150"/>
<dbReference type="SUPFAM" id="SSF52540">
    <property type="entry name" value="P-loop containing nucleoside triphosphate hydrolases"/>
    <property type="match status" value="1"/>
</dbReference>
<dbReference type="CDD" id="cd18808">
    <property type="entry name" value="SF1_C_Upf1"/>
    <property type="match status" value="1"/>
</dbReference>
<comment type="subcellular location">
    <subcellularLocation>
        <location evidence="1">Cytoplasm</location>
    </subcellularLocation>
</comment>
<dbReference type="Gene3D" id="3.40.50.300">
    <property type="entry name" value="P-loop containing nucleotide triphosphate hydrolases"/>
    <property type="match status" value="1"/>
</dbReference>
<organism evidence="4 5">
    <name type="scientific">Oryctolagus cuniculus</name>
    <name type="common">Rabbit</name>
    <dbReference type="NCBI Taxonomy" id="9986"/>
    <lineage>
        <taxon>Eukaryota</taxon>
        <taxon>Metazoa</taxon>
        <taxon>Chordata</taxon>
        <taxon>Craniata</taxon>
        <taxon>Vertebrata</taxon>
        <taxon>Euteleostomi</taxon>
        <taxon>Mammalia</taxon>
        <taxon>Eutheria</taxon>
        <taxon>Euarchontoglires</taxon>
        <taxon>Glires</taxon>
        <taxon>Lagomorpha</taxon>
        <taxon>Leporidae</taxon>
        <taxon>Oryctolagus</taxon>
    </lineage>
</organism>
<dbReference type="InterPro" id="IPR047187">
    <property type="entry name" value="SF1_C_Upf1"/>
</dbReference>
<keyword evidence="2" id="KW-0963">Cytoplasm</keyword>